<evidence type="ECO:0000256" key="4">
    <source>
        <dbReference type="ARBA" id="ARBA00012030"/>
    </source>
</evidence>
<evidence type="ECO:0000256" key="2">
    <source>
        <dbReference type="ARBA" id="ARBA00002631"/>
    </source>
</evidence>
<dbReference type="Proteomes" id="UP000188298">
    <property type="component" value="Chromosome"/>
</dbReference>
<dbReference type="SUPFAM" id="SSF52141">
    <property type="entry name" value="Uracil-DNA glycosylase-like"/>
    <property type="match status" value="1"/>
</dbReference>
<dbReference type="InterPro" id="IPR002043">
    <property type="entry name" value="UDG_fam1"/>
</dbReference>
<reference evidence="13 14" key="1">
    <citation type="submission" date="2017-02" db="EMBL/GenBank/DDBJ databases">
        <title>Whole genome sequencing of Helicobacter bilis strain AAQJH.</title>
        <authorList>
            <person name="Conlan S."/>
            <person name="Thomas P.J."/>
            <person name="Mullikin J."/>
            <person name="Palmore T.N."/>
            <person name="Frank K.M."/>
            <person name="Segre J.A."/>
        </authorList>
    </citation>
    <scope>NUCLEOTIDE SEQUENCE [LARGE SCALE GENOMIC DNA]</scope>
    <source>
        <strain evidence="13 14">AAQJH</strain>
    </source>
</reference>
<dbReference type="GO" id="GO:0005737">
    <property type="term" value="C:cytoplasm"/>
    <property type="evidence" value="ECO:0007669"/>
    <property type="project" value="UniProtKB-SubCell"/>
</dbReference>
<dbReference type="InterPro" id="IPR005122">
    <property type="entry name" value="Uracil-DNA_glycosylase-like"/>
</dbReference>
<evidence type="ECO:0000256" key="6">
    <source>
        <dbReference type="ARBA" id="ARBA00022763"/>
    </source>
</evidence>
<evidence type="ECO:0000256" key="7">
    <source>
        <dbReference type="ARBA" id="ARBA00022801"/>
    </source>
</evidence>
<dbReference type="NCBIfam" id="NF003592">
    <property type="entry name" value="PRK05254.1-5"/>
    <property type="match status" value="1"/>
</dbReference>
<comment type="subcellular location">
    <subcellularLocation>
        <location evidence="9">Cytoplasm</location>
    </subcellularLocation>
</comment>
<dbReference type="EC" id="3.2.2.27" evidence="4 9"/>
<comment type="similarity">
    <text evidence="3 9 11">Belongs to the uracil-DNA glycosylase (UDG) superfamily. UNG family.</text>
</comment>
<name>A0A1Q2LJ30_9HELI</name>
<evidence type="ECO:0000256" key="3">
    <source>
        <dbReference type="ARBA" id="ARBA00008184"/>
    </source>
</evidence>
<dbReference type="Gene3D" id="3.40.470.10">
    <property type="entry name" value="Uracil-DNA glycosylase-like domain"/>
    <property type="match status" value="1"/>
</dbReference>
<evidence type="ECO:0000256" key="9">
    <source>
        <dbReference type="HAMAP-Rule" id="MF_00148"/>
    </source>
</evidence>
<evidence type="ECO:0000256" key="11">
    <source>
        <dbReference type="RuleBase" id="RU003780"/>
    </source>
</evidence>
<comment type="function">
    <text evidence="2 9 11">Excises uracil residues from the DNA which can arise as a result of misincorporation of dUMP residues by DNA polymerase or due to deamination of cytosine.</text>
</comment>
<evidence type="ECO:0000259" key="12">
    <source>
        <dbReference type="SMART" id="SM00986"/>
    </source>
</evidence>
<dbReference type="Pfam" id="PF03167">
    <property type="entry name" value="UDG"/>
    <property type="match status" value="1"/>
</dbReference>
<dbReference type="InterPro" id="IPR036895">
    <property type="entry name" value="Uracil-DNA_glycosylase-like_sf"/>
</dbReference>
<evidence type="ECO:0000313" key="13">
    <source>
        <dbReference type="EMBL" id="AQQ60017.1"/>
    </source>
</evidence>
<dbReference type="HAMAP" id="MF_00148">
    <property type="entry name" value="UDG"/>
    <property type="match status" value="1"/>
</dbReference>
<dbReference type="InterPro" id="IPR018085">
    <property type="entry name" value="Ura-DNA_Glyclase_AS"/>
</dbReference>
<dbReference type="KEGG" id="hbl:XJ32_07835"/>
<organism evidence="13 14">
    <name type="scientific">Helicobacter bilis</name>
    <dbReference type="NCBI Taxonomy" id="37372"/>
    <lineage>
        <taxon>Bacteria</taxon>
        <taxon>Pseudomonadati</taxon>
        <taxon>Campylobacterota</taxon>
        <taxon>Epsilonproteobacteria</taxon>
        <taxon>Campylobacterales</taxon>
        <taxon>Helicobacteraceae</taxon>
        <taxon>Helicobacter</taxon>
    </lineage>
</organism>
<evidence type="ECO:0000313" key="14">
    <source>
        <dbReference type="Proteomes" id="UP000188298"/>
    </source>
</evidence>
<dbReference type="SMART" id="SM00986">
    <property type="entry name" value="UDG"/>
    <property type="match status" value="1"/>
</dbReference>
<evidence type="ECO:0000256" key="1">
    <source>
        <dbReference type="ARBA" id="ARBA00001400"/>
    </source>
</evidence>
<dbReference type="GO" id="GO:0004844">
    <property type="term" value="F:uracil DNA N-glycosylase activity"/>
    <property type="evidence" value="ECO:0007669"/>
    <property type="project" value="UniProtKB-UniRule"/>
</dbReference>
<evidence type="ECO:0000256" key="5">
    <source>
        <dbReference type="ARBA" id="ARBA00018429"/>
    </source>
</evidence>
<dbReference type="AlphaFoldDB" id="A0A1Q2LJ30"/>
<dbReference type="PANTHER" id="PTHR11264">
    <property type="entry name" value="URACIL-DNA GLYCOSYLASE"/>
    <property type="match status" value="1"/>
</dbReference>
<dbReference type="NCBIfam" id="NF003588">
    <property type="entry name" value="PRK05254.1-1"/>
    <property type="match status" value="1"/>
</dbReference>
<evidence type="ECO:0000256" key="8">
    <source>
        <dbReference type="ARBA" id="ARBA00023204"/>
    </source>
</evidence>
<dbReference type="RefSeq" id="WP_077388932.1">
    <property type="nucleotide sequence ID" value="NZ_CP019645.1"/>
</dbReference>
<dbReference type="EMBL" id="CP019645">
    <property type="protein sequence ID" value="AQQ60017.1"/>
    <property type="molecule type" value="Genomic_DNA"/>
</dbReference>
<gene>
    <name evidence="9" type="primary">ung</name>
    <name evidence="13" type="ORF">XJ32_07835</name>
</gene>
<feature type="domain" description="Uracil-DNA glycosylase-like" evidence="12">
    <location>
        <begin position="60"/>
        <end position="226"/>
    </location>
</feature>
<dbReference type="NCBIfam" id="NF003589">
    <property type="entry name" value="PRK05254.1-2"/>
    <property type="match status" value="1"/>
</dbReference>
<keyword evidence="6 9" id="KW-0227">DNA damage</keyword>
<dbReference type="GO" id="GO:0097510">
    <property type="term" value="P:base-excision repair, AP site formation via deaminated base removal"/>
    <property type="evidence" value="ECO:0007669"/>
    <property type="project" value="TreeGrafter"/>
</dbReference>
<protein>
    <recommendedName>
        <fullName evidence="5 9">Uracil-DNA glycosylase</fullName>
        <shortName evidence="9">UDG</shortName>
        <ecNumber evidence="4 9">3.2.2.27</ecNumber>
    </recommendedName>
</protein>
<evidence type="ECO:0000256" key="10">
    <source>
        <dbReference type="PROSITE-ProRule" id="PRU10072"/>
    </source>
</evidence>
<proteinExistence type="inferred from homology"/>
<dbReference type="SMART" id="SM00987">
    <property type="entry name" value="UreE_C"/>
    <property type="match status" value="1"/>
</dbReference>
<keyword evidence="9" id="KW-0963">Cytoplasm</keyword>
<comment type="catalytic activity">
    <reaction evidence="1 9 11">
        <text>Hydrolyzes single-stranded DNA or mismatched double-stranded DNA and polynucleotides, releasing free uracil.</text>
        <dbReference type="EC" id="3.2.2.27"/>
    </reaction>
</comment>
<dbReference type="PANTHER" id="PTHR11264:SF0">
    <property type="entry name" value="URACIL-DNA GLYCOSYLASE"/>
    <property type="match status" value="1"/>
</dbReference>
<keyword evidence="7 9" id="KW-0378">Hydrolase</keyword>
<dbReference type="CDD" id="cd10027">
    <property type="entry name" value="UDG-F1-like"/>
    <property type="match status" value="1"/>
</dbReference>
<dbReference type="PROSITE" id="PS00130">
    <property type="entry name" value="U_DNA_GLYCOSYLASE"/>
    <property type="match status" value="1"/>
</dbReference>
<dbReference type="NCBIfam" id="TIGR00628">
    <property type="entry name" value="ung"/>
    <property type="match status" value="1"/>
</dbReference>
<sequence>MLIPKTLSPQWVNLLKDEFSKPYFLEIIKHYKQALQTHKNAVFPQNAIFPPNELIFNAFNLTPPESVRIVILGQDPYHGSIFTQDGEIPQAMGLSFSVPKVVPIPPSLKNIYKELENSLGICMPNHGDLTQWATKGVLLLNAILSVQKGMAGSHKHFGWETFTDSVIHALSTHFSGIVFMLWGNFAKKKISLIDSTKHAIITAPHPSPLARGFVGSGVFLQANKALQDMGKMPMDWRII</sequence>
<accession>A0A1Q2LJ30</accession>
<feature type="active site" description="Proton acceptor" evidence="9 10">
    <location>
        <position position="75"/>
    </location>
</feature>
<keyword evidence="8 9" id="KW-0234">DNA repair</keyword>